<keyword evidence="5 9" id="KW-1133">Transmembrane helix</keyword>
<keyword evidence="8 9" id="KW-0472">Membrane</keyword>
<dbReference type="PANTHER" id="PTHR21624">
    <property type="entry name" value="STEROL DESATURASE-RELATED PROTEIN"/>
    <property type="match status" value="1"/>
</dbReference>
<accession>A0AAV6Z9V3</accession>
<dbReference type="InterPro" id="IPR051689">
    <property type="entry name" value="Sterol_desaturase/TMEM195"/>
</dbReference>
<gene>
    <name evidence="11" type="ORF">GDO81_020009</name>
</gene>
<evidence type="ECO:0000256" key="4">
    <source>
        <dbReference type="ARBA" id="ARBA00022824"/>
    </source>
</evidence>
<evidence type="ECO:0000313" key="11">
    <source>
        <dbReference type="EMBL" id="KAG8545971.1"/>
    </source>
</evidence>
<sequence length="175" mass="19768">QLQHCIYMWNTFWATPGFSNKLSVIFKGPGWGPGKPRLGLSEELPKVTGDEKPYDPKLSVSMQVYSMIHFILLLAIYEHMFQAKLVLSQTALLVRILYILLTLTSLGFLLENKPKAAALEAARCSVFLLLQKSGYMTTDIPNLTNICQVIFSLCLVVWGLQAVRQLFSTRSQKQE</sequence>
<keyword evidence="7" id="KW-0408">Iron</keyword>
<evidence type="ECO:0000256" key="2">
    <source>
        <dbReference type="ARBA" id="ARBA00004477"/>
    </source>
</evidence>
<dbReference type="AlphaFoldDB" id="A0AAV6Z9V3"/>
<keyword evidence="12" id="KW-1185">Reference proteome</keyword>
<feature type="transmembrane region" description="Helical" evidence="9">
    <location>
        <begin position="92"/>
        <end position="110"/>
    </location>
</feature>
<organism evidence="11 12">
    <name type="scientific">Engystomops pustulosus</name>
    <name type="common">Tungara frog</name>
    <name type="synonym">Physalaemus pustulosus</name>
    <dbReference type="NCBI Taxonomy" id="76066"/>
    <lineage>
        <taxon>Eukaryota</taxon>
        <taxon>Metazoa</taxon>
        <taxon>Chordata</taxon>
        <taxon>Craniata</taxon>
        <taxon>Vertebrata</taxon>
        <taxon>Euteleostomi</taxon>
        <taxon>Amphibia</taxon>
        <taxon>Batrachia</taxon>
        <taxon>Anura</taxon>
        <taxon>Neobatrachia</taxon>
        <taxon>Hyloidea</taxon>
        <taxon>Leptodactylidae</taxon>
        <taxon>Leiuperinae</taxon>
        <taxon>Engystomops</taxon>
    </lineage>
</organism>
<evidence type="ECO:0000256" key="7">
    <source>
        <dbReference type="ARBA" id="ARBA00023004"/>
    </source>
</evidence>
<name>A0AAV6Z9V3_ENGPU</name>
<feature type="transmembrane region" description="Helical" evidence="9">
    <location>
        <begin position="62"/>
        <end position="80"/>
    </location>
</feature>
<evidence type="ECO:0000256" key="5">
    <source>
        <dbReference type="ARBA" id="ARBA00022989"/>
    </source>
</evidence>
<keyword evidence="4" id="KW-0256">Endoplasmic reticulum</keyword>
<dbReference type="PANTHER" id="PTHR21624:SF1">
    <property type="entry name" value="ALKYLGLYCEROL MONOOXYGENASE"/>
    <property type="match status" value="1"/>
</dbReference>
<evidence type="ECO:0000256" key="3">
    <source>
        <dbReference type="ARBA" id="ARBA00022692"/>
    </source>
</evidence>
<keyword evidence="3 9" id="KW-0812">Transmembrane</keyword>
<dbReference type="EMBL" id="WNYA01001323">
    <property type="protein sequence ID" value="KAG8545971.1"/>
    <property type="molecule type" value="Genomic_DNA"/>
</dbReference>
<comment type="cofactor">
    <cofactor evidence="1">
        <name>Fe cation</name>
        <dbReference type="ChEBI" id="CHEBI:24875"/>
    </cofactor>
</comment>
<dbReference type="GO" id="GO:0005789">
    <property type="term" value="C:endoplasmic reticulum membrane"/>
    <property type="evidence" value="ECO:0007669"/>
    <property type="project" value="UniProtKB-SubCell"/>
</dbReference>
<dbReference type="Pfam" id="PF24858">
    <property type="entry name" value="AGMP_C"/>
    <property type="match status" value="1"/>
</dbReference>
<proteinExistence type="predicted"/>
<comment type="subcellular location">
    <subcellularLocation>
        <location evidence="2">Endoplasmic reticulum membrane</location>
        <topology evidence="2">Multi-pass membrane protein</topology>
    </subcellularLocation>
</comment>
<evidence type="ECO:0000256" key="8">
    <source>
        <dbReference type="ARBA" id="ARBA00023136"/>
    </source>
</evidence>
<comment type="caution">
    <text evidence="11">The sequence shown here is derived from an EMBL/GenBank/DDBJ whole genome shotgun (WGS) entry which is preliminary data.</text>
</comment>
<feature type="domain" description="Alkylglycerol monooxygenase C-terminal" evidence="10">
    <location>
        <begin position="62"/>
        <end position="149"/>
    </location>
</feature>
<evidence type="ECO:0000256" key="9">
    <source>
        <dbReference type="SAM" id="Phobius"/>
    </source>
</evidence>
<reference evidence="11" key="1">
    <citation type="thesis" date="2020" institute="ProQuest LLC" country="789 East Eisenhower Parkway, Ann Arbor, MI, USA">
        <title>Comparative Genomics and Chromosome Evolution.</title>
        <authorList>
            <person name="Mudd A.B."/>
        </authorList>
    </citation>
    <scope>NUCLEOTIDE SEQUENCE</scope>
    <source>
        <strain evidence="11">237g6f4</strain>
        <tissue evidence="11">Blood</tissue>
    </source>
</reference>
<feature type="non-terminal residue" evidence="11">
    <location>
        <position position="1"/>
    </location>
</feature>
<protein>
    <recommendedName>
        <fullName evidence="10">Alkylglycerol monooxygenase C-terminal domain-containing protein</fullName>
    </recommendedName>
</protein>
<dbReference type="GO" id="GO:0006643">
    <property type="term" value="P:membrane lipid metabolic process"/>
    <property type="evidence" value="ECO:0007669"/>
    <property type="project" value="TreeGrafter"/>
</dbReference>
<keyword evidence="6" id="KW-0560">Oxidoreductase</keyword>
<evidence type="ECO:0000256" key="6">
    <source>
        <dbReference type="ARBA" id="ARBA00023002"/>
    </source>
</evidence>
<evidence type="ECO:0000313" key="12">
    <source>
        <dbReference type="Proteomes" id="UP000824782"/>
    </source>
</evidence>
<dbReference type="Proteomes" id="UP000824782">
    <property type="component" value="Unassembled WGS sequence"/>
</dbReference>
<dbReference type="InterPro" id="IPR056853">
    <property type="entry name" value="AGMP_C"/>
</dbReference>
<evidence type="ECO:0000259" key="10">
    <source>
        <dbReference type="Pfam" id="PF24858"/>
    </source>
</evidence>
<dbReference type="GO" id="GO:0050479">
    <property type="term" value="F:glyceryl-ether monooxygenase activity"/>
    <property type="evidence" value="ECO:0007669"/>
    <property type="project" value="TreeGrafter"/>
</dbReference>
<evidence type="ECO:0000256" key="1">
    <source>
        <dbReference type="ARBA" id="ARBA00001962"/>
    </source>
</evidence>